<proteinExistence type="inferred from homology"/>
<keyword evidence="5" id="KW-1133">Transmembrane helix</keyword>
<evidence type="ECO:0000256" key="4">
    <source>
        <dbReference type="SAM" id="MobiDB-lite"/>
    </source>
</evidence>
<dbReference type="GO" id="GO:0006412">
    <property type="term" value="P:translation"/>
    <property type="evidence" value="ECO:0007669"/>
    <property type="project" value="InterPro"/>
</dbReference>
<dbReference type="GO" id="GO:0005840">
    <property type="term" value="C:ribosome"/>
    <property type="evidence" value="ECO:0007669"/>
    <property type="project" value="UniProtKB-KW"/>
</dbReference>
<keyword evidence="5" id="KW-0472">Membrane</keyword>
<keyword evidence="7" id="KW-1185">Reference proteome</keyword>
<comment type="caution">
    <text evidence="6">The sequence shown here is derived from an EMBL/GenBank/DDBJ whole genome shotgun (WGS) entry which is preliminary data.</text>
</comment>
<evidence type="ECO:0000256" key="1">
    <source>
        <dbReference type="ARBA" id="ARBA00010228"/>
    </source>
</evidence>
<reference evidence="6 7" key="1">
    <citation type="journal article" name="Sci. Rep.">
        <title>Genome-scale phylogenetic analyses confirm Olpidium as the closest living zoosporic fungus to the non-flagellated, terrestrial fungi.</title>
        <authorList>
            <person name="Chang Y."/>
            <person name="Rochon D."/>
            <person name="Sekimoto S."/>
            <person name="Wang Y."/>
            <person name="Chovatia M."/>
            <person name="Sandor L."/>
            <person name="Salamov A."/>
            <person name="Grigoriev I.V."/>
            <person name="Stajich J.E."/>
            <person name="Spatafora J.W."/>
        </authorList>
    </citation>
    <scope>NUCLEOTIDE SEQUENCE [LARGE SCALE GENOMIC DNA]</scope>
    <source>
        <strain evidence="6">S191</strain>
    </source>
</reference>
<comment type="similarity">
    <text evidence="1">Belongs to the eukaryotic ribosomal protein eS21 family.</text>
</comment>
<keyword evidence="3" id="KW-0687">Ribonucleoprotein</keyword>
<dbReference type="GO" id="GO:0003735">
    <property type="term" value="F:structural constituent of ribosome"/>
    <property type="evidence" value="ECO:0007669"/>
    <property type="project" value="InterPro"/>
</dbReference>
<feature type="compositionally biased region" description="Low complexity" evidence="4">
    <location>
        <begin position="1"/>
        <end position="12"/>
    </location>
</feature>
<dbReference type="InterPro" id="IPR001931">
    <property type="entry name" value="Ribosomal_eS21"/>
</dbReference>
<feature type="region of interest" description="Disordered" evidence="4">
    <location>
        <begin position="1"/>
        <end position="30"/>
    </location>
</feature>
<dbReference type="Gene3D" id="3.30.1230.20">
    <property type="match status" value="1"/>
</dbReference>
<dbReference type="PANTHER" id="PTHR10442">
    <property type="entry name" value="40S RIBOSOMAL PROTEIN S21"/>
    <property type="match status" value="1"/>
</dbReference>
<evidence type="ECO:0000256" key="5">
    <source>
        <dbReference type="SAM" id="Phobius"/>
    </source>
</evidence>
<feature type="transmembrane region" description="Helical" evidence="5">
    <location>
        <begin position="166"/>
        <end position="184"/>
    </location>
</feature>
<evidence type="ECO:0000256" key="3">
    <source>
        <dbReference type="ARBA" id="ARBA00023274"/>
    </source>
</evidence>
<keyword evidence="5" id="KW-0812">Transmembrane</keyword>
<dbReference type="OrthoDB" id="278325at2759"/>
<sequence length="185" mass="21015">KTKRSNPAAPSPRRFRPANSKKRSLSPLSPAMENNEGVMVDLYVPRKCRVYFGLIALHVRLLCLFCRSSATGRLMGAKDHASVQINIGDVNEAGVYTGEFKTYTLSGFVRNLGESDDSLNRLATKDGYLKKYASLFSRFGYSWSRRNSFFVCFSWFALAACRPQRILFLLTILWWTLIPSFIHLS</sequence>
<accession>A0A8H7ZR56</accession>
<evidence type="ECO:0000313" key="7">
    <source>
        <dbReference type="Proteomes" id="UP000673691"/>
    </source>
</evidence>
<dbReference type="Pfam" id="PF01249">
    <property type="entry name" value="Ribosomal_S21e"/>
    <property type="match status" value="1"/>
</dbReference>
<organism evidence="6 7">
    <name type="scientific">Olpidium bornovanus</name>
    <dbReference type="NCBI Taxonomy" id="278681"/>
    <lineage>
        <taxon>Eukaryota</taxon>
        <taxon>Fungi</taxon>
        <taxon>Fungi incertae sedis</taxon>
        <taxon>Olpidiomycota</taxon>
        <taxon>Olpidiomycotina</taxon>
        <taxon>Olpidiomycetes</taxon>
        <taxon>Olpidiales</taxon>
        <taxon>Olpidiaceae</taxon>
        <taxon>Olpidium</taxon>
    </lineage>
</organism>
<dbReference type="InterPro" id="IPR038579">
    <property type="entry name" value="Ribosomal_eS21_sf"/>
</dbReference>
<evidence type="ECO:0000256" key="2">
    <source>
        <dbReference type="ARBA" id="ARBA00022980"/>
    </source>
</evidence>
<name>A0A8H7ZR56_9FUNG</name>
<gene>
    <name evidence="6" type="ORF">BJ554DRAFT_1730</name>
</gene>
<evidence type="ECO:0000313" key="6">
    <source>
        <dbReference type="EMBL" id="KAG5458113.1"/>
    </source>
</evidence>
<protein>
    <submittedName>
        <fullName evidence="6">Ribosomal protein S21e-domain-containing protein</fullName>
    </submittedName>
</protein>
<keyword evidence="2 6" id="KW-0689">Ribosomal protein</keyword>
<dbReference type="AlphaFoldDB" id="A0A8H7ZR56"/>
<feature type="non-terminal residue" evidence="6">
    <location>
        <position position="1"/>
    </location>
</feature>
<dbReference type="EMBL" id="JAEFCI010008958">
    <property type="protein sequence ID" value="KAG5458113.1"/>
    <property type="molecule type" value="Genomic_DNA"/>
</dbReference>
<dbReference type="Proteomes" id="UP000673691">
    <property type="component" value="Unassembled WGS sequence"/>
</dbReference>
<feature type="compositionally biased region" description="Basic residues" evidence="4">
    <location>
        <begin position="13"/>
        <end position="24"/>
    </location>
</feature>
<dbReference type="GO" id="GO:1990904">
    <property type="term" value="C:ribonucleoprotein complex"/>
    <property type="evidence" value="ECO:0007669"/>
    <property type="project" value="UniProtKB-KW"/>
</dbReference>